<feature type="domain" description="4Fe-4S ferredoxin-type" evidence="13">
    <location>
        <begin position="49"/>
        <end position="79"/>
    </location>
</feature>
<evidence type="ECO:0000256" key="1">
    <source>
        <dbReference type="ARBA" id="ARBA00001927"/>
    </source>
</evidence>
<comment type="cofactor">
    <cofactor evidence="1 11">
        <name>[3Fe-4S] cluster</name>
        <dbReference type="ChEBI" id="CHEBI:21137"/>
    </cofactor>
</comment>
<keyword evidence="5 11" id="KW-0479">Metal-binding</keyword>
<keyword evidence="8 11" id="KW-0408">Iron</keyword>
<dbReference type="PRINTS" id="PR00354">
    <property type="entry name" value="7FE8SFRDOXIN"/>
</dbReference>
<keyword evidence="9 11" id="KW-0411">Iron-sulfur</keyword>
<feature type="region of interest" description="Disordered" evidence="12">
    <location>
        <begin position="126"/>
        <end position="159"/>
    </location>
</feature>
<name>A0A2W7IRZ3_9PROT</name>
<keyword evidence="6 11" id="KW-0677">Repeat</keyword>
<dbReference type="GO" id="GO:0009055">
    <property type="term" value="F:electron transfer activity"/>
    <property type="evidence" value="ECO:0007669"/>
    <property type="project" value="InterPro"/>
</dbReference>
<protein>
    <recommendedName>
        <fullName evidence="11">Ferredoxin</fullName>
    </recommendedName>
</protein>
<dbReference type="PANTHER" id="PTHR42859:SF2">
    <property type="entry name" value="FERREDOXIN"/>
    <property type="match status" value="1"/>
</dbReference>
<reference evidence="14 15" key="1">
    <citation type="submission" date="2018-06" db="EMBL/GenBank/DDBJ databases">
        <title>Genomic Encyclopedia of Archaeal and Bacterial Type Strains, Phase II (KMG-II): from individual species to whole genera.</title>
        <authorList>
            <person name="Goeker M."/>
        </authorList>
    </citation>
    <scope>NUCLEOTIDE SEQUENCE [LARGE SCALE GENOMIC DNA]</scope>
    <source>
        <strain evidence="14 15">DSM 24525</strain>
    </source>
</reference>
<evidence type="ECO:0000256" key="2">
    <source>
        <dbReference type="ARBA" id="ARBA00001966"/>
    </source>
</evidence>
<dbReference type="InterPro" id="IPR050294">
    <property type="entry name" value="RnfB_subfamily"/>
</dbReference>
<proteinExistence type="predicted"/>
<feature type="compositionally biased region" description="Basic and acidic residues" evidence="12">
    <location>
        <begin position="131"/>
        <end position="147"/>
    </location>
</feature>
<comment type="caution">
    <text evidence="14">The sequence shown here is derived from an EMBL/GenBank/DDBJ whole genome shotgun (WGS) entry which is preliminary data.</text>
</comment>
<dbReference type="InterPro" id="IPR017900">
    <property type="entry name" value="4Fe4S_Fe_S_CS"/>
</dbReference>
<dbReference type="Pfam" id="PF12838">
    <property type="entry name" value="Fer4_7"/>
    <property type="match status" value="1"/>
</dbReference>
<evidence type="ECO:0000256" key="5">
    <source>
        <dbReference type="ARBA" id="ARBA00022723"/>
    </source>
</evidence>
<comment type="cofactor">
    <cofactor evidence="2 11">
        <name>[4Fe-4S] cluster</name>
        <dbReference type="ChEBI" id="CHEBI:49883"/>
    </cofactor>
</comment>
<dbReference type="GO" id="GO:0046872">
    <property type="term" value="F:metal ion binding"/>
    <property type="evidence" value="ECO:0007669"/>
    <property type="project" value="UniProtKB-KW"/>
</dbReference>
<dbReference type="AlphaFoldDB" id="A0A2W7IRZ3"/>
<evidence type="ECO:0000256" key="6">
    <source>
        <dbReference type="ARBA" id="ARBA00022737"/>
    </source>
</evidence>
<dbReference type="InterPro" id="IPR017896">
    <property type="entry name" value="4Fe4S_Fe-S-bd"/>
</dbReference>
<evidence type="ECO:0000256" key="7">
    <source>
        <dbReference type="ARBA" id="ARBA00022982"/>
    </source>
</evidence>
<feature type="region of interest" description="Disordered" evidence="12">
    <location>
        <begin position="1"/>
        <end position="20"/>
    </location>
</feature>
<dbReference type="GO" id="GO:0051538">
    <property type="term" value="F:3 iron, 4 sulfur cluster binding"/>
    <property type="evidence" value="ECO:0007669"/>
    <property type="project" value="UniProtKB-KW"/>
</dbReference>
<keyword evidence="7 11" id="KW-0249">Electron transport</keyword>
<keyword evidence="15" id="KW-1185">Reference proteome</keyword>
<dbReference type="InterPro" id="IPR054829">
    <property type="entry name" value="FdxA"/>
</dbReference>
<evidence type="ECO:0000256" key="11">
    <source>
        <dbReference type="RuleBase" id="RU364098"/>
    </source>
</evidence>
<feature type="domain" description="4Fe-4S ferredoxin-type" evidence="13">
    <location>
        <begin position="80"/>
        <end position="109"/>
    </location>
</feature>
<dbReference type="PANTHER" id="PTHR42859">
    <property type="entry name" value="OXIDOREDUCTASE"/>
    <property type="match status" value="1"/>
</dbReference>
<evidence type="ECO:0000313" key="15">
    <source>
        <dbReference type="Proteomes" id="UP000249688"/>
    </source>
</evidence>
<evidence type="ECO:0000256" key="10">
    <source>
        <dbReference type="ARBA" id="ARBA00023291"/>
    </source>
</evidence>
<keyword evidence="10 11" id="KW-0003">3Fe-4S</keyword>
<evidence type="ECO:0000256" key="3">
    <source>
        <dbReference type="ARBA" id="ARBA00022448"/>
    </source>
</evidence>
<evidence type="ECO:0000313" key="14">
    <source>
        <dbReference type="EMBL" id="PZW50376.1"/>
    </source>
</evidence>
<gene>
    <name evidence="14" type="ORF">C8P66_10264</name>
</gene>
<evidence type="ECO:0000256" key="4">
    <source>
        <dbReference type="ARBA" id="ARBA00022485"/>
    </source>
</evidence>
<dbReference type="InterPro" id="IPR022569">
    <property type="entry name" value="Fd_C"/>
</dbReference>
<dbReference type="GO" id="GO:0051539">
    <property type="term" value="F:4 iron, 4 sulfur cluster binding"/>
    <property type="evidence" value="ECO:0007669"/>
    <property type="project" value="UniProtKB-KW"/>
</dbReference>
<dbReference type="SUPFAM" id="SSF54862">
    <property type="entry name" value="4Fe-4S ferredoxins"/>
    <property type="match status" value="1"/>
</dbReference>
<dbReference type="Pfam" id="PF11953">
    <property type="entry name" value="DUF3470"/>
    <property type="match status" value="1"/>
</dbReference>
<dbReference type="EMBL" id="QKYU01000002">
    <property type="protein sequence ID" value="PZW50376.1"/>
    <property type="molecule type" value="Genomic_DNA"/>
</dbReference>
<evidence type="ECO:0000256" key="9">
    <source>
        <dbReference type="ARBA" id="ARBA00023014"/>
    </source>
</evidence>
<dbReference type="PROSITE" id="PS00198">
    <property type="entry name" value="4FE4S_FER_1"/>
    <property type="match status" value="1"/>
</dbReference>
<dbReference type="InterPro" id="IPR000813">
    <property type="entry name" value="7Fe_ferredoxin"/>
</dbReference>
<evidence type="ECO:0000259" key="13">
    <source>
        <dbReference type="PROSITE" id="PS51379"/>
    </source>
</evidence>
<accession>A0A2W7IRZ3</accession>
<organism evidence="14 15">
    <name type="scientific">Humitalea rosea</name>
    <dbReference type="NCBI Taxonomy" id="990373"/>
    <lineage>
        <taxon>Bacteria</taxon>
        <taxon>Pseudomonadati</taxon>
        <taxon>Pseudomonadota</taxon>
        <taxon>Alphaproteobacteria</taxon>
        <taxon>Acetobacterales</taxon>
        <taxon>Roseomonadaceae</taxon>
        <taxon>Humitalea</taxon>
    </lineage>
</organism>
<dbReference type="Gene3D" id="3.30.70.20">
    <property type="match status" value="1"/>
</dbReference>
<sequence>MGIFTPGLLPEGEPHHVGGQGAQPSLAWGALDLSNPARHFPVPALEYLFVTYVVTENCIKCKFMDCVEVCPVDCFYVGENMLVIHPDECIDCGVCEPECPAEAILPDSDDKAASWVEQNRTYATQWPNITRKGEPPADADEWKDKPNKLALFSPEPGEP</sequence>
<keyword evidence="4 11" id="KW-0004">4Fe-4S</keyword>
<evidence type="ECO:0000256" key="12">
    <source>
        <dbReference type="SAM" id="MobiDB-lite"/>
    </source>
</evidence>
<dbReference type="NCBIfam" id="NF045490">
    <property type="entry name" value="FdxA_Protbact"/>
    <property type="match status" value="1"/>
</dbReference>
<evidence type="ECO:0000256" key="8">
    <source>
        <dbReference type="ARBA" id="ARBA00023004"/>
    </source>
</evidence>
<keyword evidence="3 11" id="KW-0813">Transport</keyword>
<dbReference type="Proteomes" id="UP000249688">
    <property type="component" value="Unassembled WGS sequence"/>
</dbReference>
<dbReference type="PROSITE" id="PS51379">
    <property type="entry name" value="4FE4S_FER_2"/>
    <property type="match status" value="2"/>
</dbReference>
<comment type="function">
    <text evidence="11">Ferredoxins are iron-sulfur proteins that transfer electrons in a wide variety of metabolic reactions.</text>
</comment>